<proteinExistence type="predicted"/>
<reference evidence="2 3" key="1">
    <citation type="submission" date="2016-07" db="EMBL/GenBank/DDBJ databases">
        <title>Pervasive Adenine N6-methylation of Active Genes in Fungi.</title>
        <authorList>
            <consortium name="DOE Joint Genome Institute"/>
            <person name="Mondo S.J."/>
            <person name="Dannebaum R.O."/>
            <person name="Kuo R.C."/>
            <person name="Labutti K."/>
            <person name="Haridas S."/>
            <person name="Kuo A."/>
            <person name="Salamov A."/>
            <person name="Ahrendt S.R."/>
            <person name="Lipzen A."/>
            <person name="Sullivan W."/>
            <person name="Andreopoulos W.B."/>
            <person name="Clum A."/>
            <person name="Lindquist E."/>
            <person name="Daum C."/>
            <person name="Ramamoorthy G.K."/>
            <person name="Gryganskyi A."/>
            <person name="Culley D."/>
            <person name="Magnuson J.K."/>
            <person name="James T.Y."/>
            <person name="O'Malley M.A."/>
            <person name="Stajich J.E."/>
            <person name="Spatafora J.W."/>
            <person name="Visel A."/>
            <person name="Grigoriev I.V."/>
        </authorList>
    </citation>
    <scope>NUCLEOTIDE SEQUENCE [LARGE SCALE GENOMIC DNA]</scope>
    <source>
        <strain evidence="2 3">CBS 129021</strain>
    </source>
</reference>
<dbReference type="InParanoid" id="A0A1Y2EFX6"/>
<name>A0A1Y2EFX6_9PEZI</name>
<keyword evidence="1" id="KW-0812">Transmembrane</keyword>
<dbReference type="RefSeq" id="XP_040720421.1">
    <property type="nucleotide sequence ID" value="XM_040863395.1"/>
</dbReference>
<evidence type="ECO:0000313" key="2">
    <source>
        <dbReference type="EMBL" id="ORY70471.1"/>
    </source>
</evidence>
<accession>A0A1Y2EFX6</accession>
<keyword evidence="1" id="KW-1133">Transmembrane helix</keyword>
<evidence type="ECO:0000256" key="1">
    <source>
        <dbReference type="SAM" id="Phobius"/>
    </source>
</evidence>
<dbReference type="EMBL" id="MCFJ01000002">
    <property type="protein sequence ID" value="ORY70471.1"/>
    <property type="molecule type" value="Genomic_DNA"/>
</dbReference>
<keyword evidence="1" id="KW-0472">Membrane</keyword>
<dbReference type="OrthoDB" id="72269at2759"/>
<feature type="transmembrane region" description="Helical" evidence="1">
    <location>
        <begin position="99"/>
        <end position="127"/>
    </location>
</feature>
<feature type="transmembrane region" description="Helical" evidence="1">
    <location>
        <begin position="288"/>
        <end position="309"/>
    </location>
</feature>
<dbReference type="GeneID" id="63779607"/>
<feature type="transmembrane region" description="Helical" evidence="1">
    <location>
        <begin position="147"/>
        <end position="169"/>
    </location>
</feature>
<gene>
    <name evidence="2" type="ORF">BCR38DRAFT_481605</name>
</gene>
<dbReference type="AlphaFoldDB" id="A0A1Y2EFX6"/>
<organism evidence="2 3">
    <name type="scientific">Pseudomassariella vexata</name>
    <dbReference type="NCBI Taxonomy" id="1141098"/>
    <lineage>
        <taxon>Eukaryota</taxon>
        <taxon>Fungi</taxon>
        <taxon>Dikarya</taxon>
        <taxon>Ascomycota</taxon>
        <taxon>Pezizomycotina</taxon>
        <taxon>Sordariomycetes</taxon>
        <taxon>Xylariomycetidae</taxon>
        <taxon>Amphisphaeriales</taxon>
        <taxon>Pseudomassariaceae</taxon>
        <taxon>Pseudomassariella</taxon>
    </lineage>
</organism>
<feature type="transmembrane region" description="Helical" evidence="1">
    <location>
        <begin position="69"/>
        <end position="87"/>
    </location>
</feature>
<protein>
    <submittedName>
        <fullName evidence="2">Uncharacterized protein</fullName>
    </submittedName>
</protein>
<evidence type="ECO:0000313" key="3">
    <source>
        <dbReference type="Proteomes" id="UP000193689"/>
    </source>
</evidence>
<keyword evidence="3" id="KW-1185">Reference proteome</keyword>
<sequence length="366" mass="40730">MFGQVYRSGWVDAAVEILTSSDPEVAVLPHSNTPIVLNYTGWTPLDKLMGLAAIIFANVVDGFRPQLSLYAYQFGGQLVPVFAVMMIEGLRVGNRHNCFYYTILWGYAMQIFGYATVMPLYCGLHLLSSPVALNNPQAVRPLYLAPLYSKAIIPAFGLGYGLLTFLFAYPFESGNTRQWFCAIWQGFPTYVVGTQYLLAALTSSPRIRKPKNRHERHCIEALSQAYNFAFNVGAATQLFTLAVIGLAKISPSVLPHIFRNLSFRNVFKPGPFFSMQPMISMAAEMHSFLLYDQYCGSVAAIIWSSTLYISAHRTSLTKWKDYARLGGNILRWSAIGGPGGAMVRLLQQRDEKVLSGIAADESTKER</sequence>
<dbReference type="STRING" id="1141098.A0A1Y2EFX6"/>
<dbReference type="Proteomes" id="UP000193689">
    <property type="component" value="Unassembled WGS sequence"/>
</dbReference>
<comment type="caution">
    <text evidence="2">The sequence shown here is derived from an EMBL/GenBank/DDBJ whole genome shotgun (WGS) entry which is preliminary data.</text>
</comment>